<evidence type="ECO:0000259" key="4">
    <source>
        <dbReference type="Pfam" id="PF02538"/>
    </source>
</evidence>
<dbReference type="InterPro" id="IPR003692">
    <property type="entry name" value="Hydantoinase_B"/>
</dbReference>
<dbReference type="KEGG" id="tig:THII_1943"/>
<dbReference type="Pfam" id="PF01968">
    <property type="entry name" value="Hydantoinase_A"/>
    <property type="match status" value="1"/>
</dbReference>
<evidence type="ECO:0000256" key="2">
    <source>
        <dbReference type="SAM" id="MobiDB-lite"/>
    </source>
</evidence>
<dbReference type="Proteomes" id="UP000031623">
    <property type="component" value="Chromosome"/>
</dbReference>
<evidence type="ECO:0000313" key="6">
    <source>
        <dbReference type="EMBL" id="BAP56240.1"/>
    </source>
</evidence>
<protein>
    <submittedName>
        <fullName evidence="6">Hydantoinase/oxoprolinase</fullName>
    </submittedName>
</protein>
<evidence type="ECO:0000256" key="1">
    <source>
        <dbReference type="ARBA" id="ARBA00010403"/>
    </source>
</evidence>
<evidence type="ECO:0000259" key="5">
    <source>
        <dbReference type="Pfam" id="PF05378"/>
    </source>
</evidence>
<evidence type="ECO:0000259" key="3">
    <source>
        <dbReference type="Pfam" id="PF01968"/>
    </source>
</evidence>
<dbReference type="InterPro" id="IPR008040">
    <property type="entry name" value="Hydant_A_N"/>
</dbReference>
<dbReference type="PANTHER" id="PTHR11365:SF23">
    <property type="entry name" value="HYPOTHETICAL 5-OXOPROLINASE (EUROFUNG)-RELATED"/>
    <property type="match status" value="1"/>
</dbReference>
<dbReference type="EMBL" id="AP014633">
    <property type="protein sequence ID" value="BAP56240.1"/>
    <property type="molecule type" value="Genomic_DNA"/>
</dbReference>
<dbReference type="InterPro" id="IPR002821">
    <property type="entry name" value="Hydantoinase_A"/>
</dbReference>
<proteinExistence type="inferred from homology"/>
<dbReference type="Pfam" id="PF05378">
    <property type="entry name" value="Hydant_A_N"/>
    <property type="match status" value="1"/>
</dbReference>
<dbReference type="GO" id="GO:0017168">
    <property type="term" value="F:5-oxoprolinase (ATP-hydrolyzing) activity"/>
    <property type="evidence" value="ECO:0007669"/>
    <property type="project" value="TreeGrafter"/>
</dbReference>
<accession>A0A090AM30</accession>
<dbReference type="HOGENOM" id="CLU_002157_0_0_6"/>
<dbReference type="GO" id="GO:0005829">
    <property type="term" value="C:cytosol"/>
    <property type="evidence" value="ECO:0007669"/>
    <property type="project" value="TreeGrafter"/>
</dbReference>
<dbReference type="GO" id="GO:0006749">
    <property type="term" value="P:glutathione metabolic process"/>
    <property type="evidence" value="ECO:0007669"/>
    <property type="project" value="TreeGrafter"/>
</dbReference>
<dbReference type="Pfam" id="PF02538">
    <property type="entry name" value="Hydantoinase_B"/>
    <property type="match status" value="1"/>
</dbReference>
<dbReference type="STRING" id="40754.THII_1943"/>
<sequence>MNQTQWQFWIDRGGTFTDIVAQRPDGSLLNHKLLSENPQHYQDAAIQGIRDIFGLAPDEPLPIDQIATIKMGTTVATNALLERKGERTVLVITQGFKDALRIGYQNRPDLFALQIILPELLYEQVIEVDERYTAQGEELKPVPLAAVRRELQAVRHQGIATVAIVFMHGYRYPHHEQQVAALARELGFTQISVSHEISPLIKLISRGDTTVVDAYLSPILRRYIDSVARELGQVKLLFMQSNGGLTDAKWFQGKDAILSGPAGGYVGAVKTSALAGFTKIINFDMGGTSTDVSHYAGEYERDFETLVAGVRMRTPIMRIHTVAAGGGSIIHFDGLRLRVGPDSAGAKPGPACYRQGGPLTITDCNVLLGKLSGRFFPQVFGESGREPLDETIVKTQLTTLTAEINQATGQQLTPNQVAEGFLKIAVENMANAIKKISVQRGYDVTEYTLCCFGAAAGQHACLVADALGIKTILIHPQAGVLSALGMGLADIRTLHEQTIAAELAEPLMEQLTTVLTHLEQCGRDELLQQGVAATAIQVRYQVQLRYTGTDTPLLIDFATVAEMTAHFAHLHQQQFGFVRHDSALIVEAAAVEVIGTVVKPLPLLPPILTFPHQEEMEPNSYPNDNPINPQFFPLQKMAKEKKEILPPWWGKFTTLEPSPSLSQDAEKGQNDQPNDYPLDDTAPFPIPWWKKFATLEPAHSPLHNQEKGTNDKPDSQPLDTALFSFPWWGKFATSELALSHDVAKKSTDYPNGNPIDTVTITTGDQTYLTPVYSRQLLPISYQLIGPAIIIEKTSTTVVEPGWQAEITARYDIVLTRYQPIHSQLISTMSTAIDPIRLEIFNNLFMSIAEQMGVTLANTAYSVNIKERLDFSCALFDKTGQLIANAPHIPIHLGSMSDSVQTVIHAQGNTMQPGDVFVLNNPYHGGTHLPDITVITPVFLPTSSDSTQANSVLFYVASRGHHADIGGITPGSMPPQSRTLLEEGVIIDIFKLVDKGQLREAEIRQLLTNHPYPARNIEQNLADLRAQIAANAKGVQELHRMVQHFGLEVVQAYMQHVQDHAEKAVRQLLTRLNNGEFRYELDDGAAIQVKITVDKPQQRAIIDFSGTSPQQATNFNAPIAVCKAAVLYVFRTLVNEDIPLNAGCLKPLQLIIPPGCLLNPTYPAAVVAGNVETSQYITDALYGALGVMAASQGTMNNLTFGNEKYQYYETICGGSGAGPHFQGTTAVQTHMTNSRLTDPEVLEWRFPVLLKSFAIRNHSGGAGRYYGGDGVIRRIQFREAMTASILSSHRRIPPHGMAGGQPGQIGHNWVERSDGTQEILTGTATVAMQAGDVLVIETPGGGGYGVAKPE</sequence>
<dbReference type="PANTHER" id="PTHR11365">
    <property type="entry name" value="5-OXOPROLINASE RELATED"/>
    <property type="match status" value="1"/>
</dbReference>
<reference evidence="6" key="1">
    <citation type="journal article" date="2014" name="ISME J.">
        <title>Ecophysiology of Thioploca ingrica as revealed by the complete genome sequence supplemented with proteomic evidence.</title>
        <authorList>
            <person name="Kojima H."/>
            <person name="Ogura Y."/>
            <person name="Yamamoto N."/>
            <person name="Togashi T."/>
            <person name="Mori H."/>
            <person name="Watanabe T."/>
            <person name="Nemoto F."/>
            <person name="Kurokawa K."/>
            <person name="Hayashi T."/>
            <person name="Fukui M."/>
        </authorList>
    </citation>
    <scope>NUCLEOTIDE SEQUENCE [LARGE SCALE GENOMIC DNA]</scope>
</reference>
<feature type="domain" description="Hydantoinase B/oxoprolinase" evidence="4">
    <location>
        <begin position="833"/>
        <end position="1344"/>
    </location>
</feature>
<feature type="region of interest" description="Disordered" evidence="2">
    <location>
        <begin position="656"/>
        <end position="680"/>
    </location>
</feature>
<feature type="domain" description="Hydantoinase A/oxoprolinase" evidence="3">
    <location>
        <begin position="206"/>
        <end position="493"/>
    </location>
</feature>
<evidence type="ECO:0000313" key="7">
    <source>
        <dbReference type="Proteomes" id="UP000031623"/>
    </source>
</evidence>
<name>A0A090AM30_9GAMM</name>
<keyword evidence="7" id="KW-1185">Reference proteome</keyword>
<feature type="domain" description="Hydantoinase/oxoprolinase N-terminal" evidence="5">
    <location>
        <begin position="8"/>
        <end position="186"/>
    </location>
</feature>
<organism evidence="6 7">
    <name type="scientific">Thioploca ingrica</name>
    <dbReference type="NCBI Taxonomy" id="40754"/>
    <lineage>
        <taxon>Bacteria</taxon>
        <taxon>Pseudomonadati</taxon>
        <taxon>Pseudomonadota</taxon>
        <taxon>Gammaproteobacteria</taxon>
        <taxon>Thiotrichales</taxon>
        <taxon>Thiotrichaceae</taxon>
        <taxon>Thioploca</taxon>
    </lineage>
</organism>
<comment type="similarity">
    <text evidence="1">Belongs to the oxoprolinase family.</text>
</comment>
<gene>
    <name evidence="6" type="ORF">THII_1943</name>
</gene>
<dbReference type="InterPro" id="IPR045079">
    <property type="entry name" value="Oxoprolinase-like"/>
</dbReference>